<feature type="signal peptide" evidence="3">
    <location>
        <begin position="1"/>
        <end position="23"/>
    </location>
</feature>
<reference evidence="5" key="1">
    <citation type="submission" date="2023-06" db="EMBL/GenBank/DDBJ databases">
        <title>Genomic analysis of the entomopathogenic nematode Steinernema hermaphroditum.</title>
        <authorList>
            <person name="Schwarz E.M."/>
            <person name="Heppert J.K."/>
            <person name="Baniya A."/>
            <person name="Schwartz H.T."/>
            <person name="Tan C.-H."/>
            <person name="Antoshechkin I."/>
            <person name="Sternberg P.W."/>
            <person name="Goodrich-Blair H."/>
            <person name="Dillman A.R."/>
        </authorList>
    </citation>
    <scope>NUCLEOTIDE SEQUENCE</scope>
    <source>
        <strain evidence="5">PS9179</strain>
        <tissue evidence="5">Whole animal</tissue>
    </source>
</reference>
<feature type="domain" description="ShKT" evidence="4">
    <location>
        <begin position="237"/>
        <end position="270"/>
    </location>
</feature>
<dbReference type="Proteomes" id="UP001175271">
    <property type="component" value="Unassembled WGS sequence"/>
</dbReference>
<keyword evidence="6" id="KW-1185">Reference proteome</keyword>
<keyword evidence="3" id="KW-0732">Signal</keyword>
<proteinExistence type="predicted"/>
<protein>
    <recommendedName>
        <fullName evidence="4">ShKT domain-containing protein</fullName>
    </recommendedName>
</protein>
<feature type="region of interest" description="Disordered" evidence="2">
    <location>
        <begin position="25"/>
        <end position="68"/>
    </location>
</feature>
<dbReference type="Pfam" id="PF01549">
    <property type="entry name" value="ShK"/>
    <property type="match status" value="5"/>
</dbReference>
<evidence type="ECO:0000313" key="6">
    <source>
        <dbReference type="Proteomes" id="UP001175271"/>
    </source>
</evidence>
<feature type="domain" description="ShKT" evidence="4">
    <location>
        <begin position="134"/>
        <end position="171"/>
    </location>
</feature>
<evidence type="ECO:0000256" key="1">
    <source>
        <dbReference type="PROSITE-ProRule" id="PRU01005"/>
    </source>
</evidence>
<dbReference type="PANTHER" id="PTHR21724">
    <property type="entry name" value="SHKT DOMAIN-CONTAINING PROTEIN"/>
    <property type="match status" value="1"/>
</dbReference>
<dbReference type="InterPro" id="IPR003582">
    <property type="entry name" value="ShKT_dom"/>
</dbReference>
<gene>
    <name evidence="5" type="ORF">QR680_011823</name>
</gene>
<feature type="chain" id="PRO_5041420375" description="ShKT domain-containing protein" evidence="3">
    <location>
        <begin position="24"/>
        <end position="320"/>
    </location>
</feature>
<organism evidence="5 6">
    <name type="scientific">Steinernema hermaphroditum</name>
    <dbReference type="NCBI Taxonomy" id="289476"/>
    <lineage>
        <taxon>Eukaryota</taxon>
        <taxon>Metazoa</taxon>
        <taxon>Ecdysozoa</taxon>
        <taxon>Nematoda</taxon>
        <taxon>Chromadorea</taxon>
        <taxon>Rhabditida</taxon>
        <taxon>Tylenchina</taxon>
        <taxon>Panagrolaimomorpha</taxon>
        <taxon>Strongyloidoidea</taxon>
        <taxon>Steinernematidae</taxon>
        <taxon>Steinernema</taxon>
    </lineage>
</organism>
<evidence type="ECO:0000259" key="4">
    <source>
        <dbReference type="PROSITE" id="PS51670"/>
    </source>
</evidence>
<dbReference type="SMART" id="SM00254">
    <property type="entry name" value="ShKT"/>
    <property type="match status" value="5"/>
</dbReference>
<dbReference type="Gene3D" id="1.10.10.1870">
    <property type="entry name" value="ShTK domain-like"/>
    <property type="match status" value="1"/>
</dbReference>
<sequence length="320" mass="34256">MASGKSLLFSLFALLLFVAVATAQDATQPKEDEKPKEGDAKPHEGQEGKEASTSTTTTTPAGPPPPAICSDASGKLLPTATSCVDKAPFCNIFTVVGADDASRDPKCYDPAMAPLAKDCAKTCGTCCQAPSYSCQNSPGTDCEKMKPYCSFTDAPTRRLLKSLCPATCGLCDATIPSPSTSNCQDNPQFNCPVMEQYCNDFQFKDTMAQNCPVTCGACGQQGSSGSTGVSGGSQDDCRDDAKNCGDFYAWCNREDYALLKQKCRKTCGVCVARPSGAVDCRDANKNCEAWQRKNGYCQMNFYPLEHKKTNCRKTCNLCLV</sequence>
<dbReference type="Gene3D" id="1.10.10.1940">
    <property type="match status" value="3"/>
</dbReference>
<comment type="caution">
    <text evidence="1">Lacks conserved residue(s) required for the propagation of feature annotation.</text>
</comment>
<accession>A0AA39I261</accession>
<evidence type="ECO:0000256" key="2">
    <source>
        <dbReference type="SAM" id="MobiDB-lite"/>
    </source>
</evidence>
<dbReference type="AlphaFoldDB" id="A0AA39I261"/>
<feature type="compositionally biased region" description="Basic and acidic residues" evidence="2">
    <location>
        <begin position="28"/>
        <end position="50"/>
    </location>
</feature>
<feature type="domain" description="ShKT" evidence="4">
    <location>
        <begin position="183"/>
        <end position="218"/>
    </location>
</feature>
<dbReference type="PROSITE" id="PS51670">
    <property type="entry name" value="SHKT"/>
    <property type="match status" value="4"/>
</dbReference>
<dbReference type="EMBL" id="JAUCMV010000002">
    <property type="protein sequence ID" value="KAK0415198.1"/>
    <property type="molecule type" value="Genomic_DNA"/>
</dbReference>
<evidence type="ECO:0000313" key="5">
    <source>
        <dbReference type="EMBL" id="KAK0415198.1"/>
    </source>
</evidence>
<evidence type="ECO:0000256" key="3">
    <source>
        <dbReference type="SAM" id="SignalP"/>
    </source>
</evidence>
<comment type="caution">
    <text evidence="5">The sequence shown here is derived from an EMBL/GenBank/DDBJ whole genome shotgun (WGS) entry which is preliminary data.</text>
</comment>
<dbReference type="PANTHER" id="PTHR21724:SF109">
    <property type="entry name" value="SHKT DOMAIN-CONTAINING PROTEIN"/>
    <property type="match status" value="1"/>
</dbReference>
<feature type="domain" description="ShKT" evidence="4">
    <location>
        <begin position="280"/>
        <end position="318"/>
    </location>
</feature>
<name>A0AA39I261_9BILA</name>
<feature type="compositionally biased region" description="Low complexity" evidence="2">
    <location>
        <begin position="51"/>
        <end position="60"/>
    </location>
</feature>